<sequence>MRQFILLLSALLLQNSQAFVATKGASISSSTAFTNTRRSNHVIVFSESTTTVTATEGEEATAAITIDPKEAVKLFGRLAEKYIMLDSSGGMCCYSACTDCEFRDPNGGYIMADQSASRPKWIPTYEHRFFESSGKEHTTKWSTEIFTDGPAVTKEEFVKAVMELKFAPPLGGPYMSASSAGIEDETAVGFLFDVLAGEKEKLTKHRMSTRMKELSEGEEGLTWPLFSKAMNVEK</sequence>
<feature type="signal peptide" evidence="1">
    <location>
        <begin position="1"/>
        <end position="18"/>
    </location>
</feature>
<gene>
    <name evidence="2" type="ORF">HTAM1171_LOCUS5797</name>
</gene>
<feature type="chain" id="PRO_5031159326" evidence="1">
    <location>
        <begin position="19"/>
        <end position="234"/>
    </location>
</feature>
<evidence type="ECO:0000313" key="2">
    <source>
        <dbReference type="EMBL" id="CAD9491802.1"/>
    </source>
</evidence>
<reference evidence="2" key="1">
    <citation type="submission" date="2021-01" db="EMBL/GenBank/DDBJ databases">
        <authorList>
            <person name="Corre E."/>
            <person name="Pelletier E."/>
            <person name="Niang G."/>
            <person name="Scheremetjew M."/>
            <person name="Finn R."/>
            <person name="Kale V."/>
            <person name="Holt S."/>
            <person name="Cochrane G."/>
            <person name="Meng A."/>
            <person name="Brown T."/>
            <person name="Cohen L."/>
        </authorList>
    </citation>
    <scope>NUCLEOTIDE SEQUENCE</scope>
    <source>
        <strain evidence="2">CCMP826</strain>
    </source>
</reference>
<proteinExistence type="predicted"/>
<evidence type="ECO:0000256" key="1">
    <source>
        <dbReference type="SAM" id="SignalP"/>
    </source>
</evidence>
<organism evidence="2">
    <name type="scientific">Helicotheca tamesis</name>
    <dbReference type="NCBI Taxonomy" id="374047"/>
    <lineage>
        <taxon>Eukaryota</taxon>
        <taxon>Sar</taxon>
        <taxon>Stramenopiles</taxon>
        <taxon>Ochrophyta</taxon>
        <taxon>Bacillariophyta</taxon>
        <taxon>Mediophyceae</taxon>
        <taxon>Lithodesmiophycidae</taxon>
        <taxon>Lithodesmiales</taxon>
        <taxon>Lithodesmiaceae</taxon>
        <taxon>Helicotheca</taxon>
    </lineage>
</organism>
<dbReference type="EMBL" id="HBGV01009374">
    <property type="protein sequence ID" value="CAD9491802.1"/>
    <property type="molecule type" value="Transcribed_RNA"/>
</dbReference>
<keyword evidence="1" id="KW-0732">Signal</keyword>
<protein>
    <submittedName>
        <fullName evidence="2">Uncharacterized protein</fullName>
    </submittedName>
</protein>
<dbReference type="AlphaFoldDB" id="A0A7S2MMH9"/>
<accession>A0A7S2MMH9</accession>
<name>A0A7S2MMH9_9STRA</name>